<feature type="non-terminal residue" evidence="2">
    <location>
        <position position="1"/>
    </location>
</feature>
<comment type="caution">
    <text evidence="2">The sequence shown here is derived from an EMBL/GenBank/DDBJ whole genome shotgun (WGS) entry which is preliminary data.</text>
</comment>
<feature type="region of interest" description="Disordered" evidence="1">
    <location>
        <begin position="234"/>
        <end position="253"/>
    </location>
</feature>
<evidence type="ECO:0000256" key="1">
    <source>
        <dbReference type="SAM" id="MobiDB-lite"/>
    </source>
</evidence>
<dbReference type="Proteomes" id="UP000663834">
    <property type="component" value="Unassembled WGS sequence"/>
</dbReference>
<organism evidence="2 3">
    <name type="scientific">Rotaria magnacalcarata</name>
    <dbReference type="NCBI Taxonomy" id="392030"/>
    <lineage>
        <taxon>Eukaryota</taxon>
        <taxon>Metazoa</taxon>
        <taxon>Spiralia</taxon>
        <taxon>Gnathifera</taxon>
        <taxon>Rotifera</taxon>
        <taxon>Eurotatoria</taxon>
        <taxon>Bdelloidea</taxon>
        <taxon>Philodinida</taxon>
        <taxon>Philodinidae</taxon>
        <taxon>Rotaria</taxon>
    </lineage>
</organism>
<dbReference type="OrthoDB" id="10054700at2759"/>
<dbReference type="EMBL" id="CAJNOW010003438">
    <property type="protein sequence ID" value="CAF1381776.1"/>
    <property type="molecule type" value="Genomic_DNA"/>
</dbReference>
<name>A0A815JFX5_9BILA</name>
<proteinExistence type="predicted"/>
<accession>A0A815JFX5</accession>
<sequence length="297" mass="33382">MQKAALYPMDVPAIFDNNICSSSQMPREYLITMLLPAIGHFVNGSQIRTNTGTPTNISFFTTIIGYPSVNKSSATEAILNAVCIPLSGEIRSLNIDEPSLNHLLYIIHCFNSTEQNDWRRNDDEDQRIIYSYSADTQKVFNDAFDEYTLQIREAYGIDQGLGSILGKAKVQVSKIAGALHAVSLAAAVFDQLINDDSLPGYYDKRPVHETLDEMRQRFEQNRDEQERIERNHEVVAESRRSKVSMRSDDGSEQRYPEKVILPARGTKIPWINISLSHGGYKAATLHQAAANLQSENL</sequence>
<gene>
    <name evidence="2" type="ORF">KQP761_LOCUS8751</name>
</gene>
<dbReference type="AlphaFoldDB" id="A0A815JFX5"/>
<evidence type="ECO:0000313" key="2">
    <source>
        <dbReference type="EMBL" id="CAF1381776.1"/>
    </source>
</evidence>
<evidence type="ECO:0000313" key="3">
    <source>
        <dbReference type="Proteomes" id="UP000663834"/>
    </source>
</evidence>
<protein>
    <submittedName>
        <fullName evidence="2">Uncharacterized protein</fullName>
    </submittedName>
</protein>
<reference evidence="2" key="1">
    <citation type="submission" date="2021-02" db="EMBL/GenBank/DDBJ databases">
        <authorList>
            <person name="Nowell W R."/>
        </authorList>
    </citation>
    <scope>NUCLEOTIDE SEQUENCE</scope>
</reference>